<name>A0A2Z2M7B6_THEPR</name>
<dbReference type="Proteomes" id="UP000250179">
    <property type="component" value="Chromosome"/>
</dbReference>
<reference evidence="1 2" key="1">
    <citation type="submission" date="2016-03" db="EMBL/GenBank/DDBJ databases">
        <title>Complete genome sequence of Thermococcus profundus strain DT5432.</title>
        <authorList>
            <person name="Oger P.M."/>
        </authorList>
    </citation>
    <scope>NUCLEOTIDE SEQUENCE [LARGE SCALE GENOMIC DNA]</scope>
    <source>
        <strain evidence="1 2">DT 5432</strain>
    </source>
</reference>
<dbReference type="OrthoDB" id="84899at2157"/>
<proteinExistence type="predicted"/>
<gene>
    <name evidence="1" type="ORF">A3L09_02885</name>
</gene>
<dbReference type="RefSeq" id="WP_088857542.1">
    <property type="nucleotide sequence ID" value="NZ_CP014862.1"/>
</dbReference>
<keyword evidence="2" id="KW-1185">Reference proteome</keyword>
<dbReference type="AlphaFoldDB" id="A0A2Z2M7B6"/>
<sequence>MPVIGINLTKIEFEKRGVPPIGGRIEVNLTPKVRDMRLGEIRAPTGRTHGVEILFKYEITYRPEIAEGLIEGAVMYLPAKKEDIDRILDTWDSERKVPPEVFAEVINFITAEISPMLFVVAKEMRLPYHIPLPRVEIKPPG</sequence>
<evidence type="ECO:0000313" key="2">
    <source>
        <dbReference type="Proteomes" id="UP000250179"/>
    </source>
</evidence>
<protein>
    <submittedName>
        <fullName evidence="1">Uncharacterized protein</fullName>
    </submittedName>
</protein>
<dbReference type="GeneID" id="33319322"/>
<dbReference type="KEGG" id="tprf:A3L09_02885"/>
<organism evidence="1 2">
    <name type="scientific">Thermococcus profundus</name>
    <dbReference type="NCBI Taxonomy" id="49899"/>
    <lineage>
        <taxon>Archaea</taxon>
        <taxon>Methanobacteriati</taxon>
        <taxon>Methanobacteriota</taxon>
        <taxon>Thermococci</taxon>
        <taxon>Thermococcales</taxon>
        <taxon>Thermococcaceae</taxon>
        <taxon>Thermococcus</taxon>
    </lineage>
</organism>
<accession>A0A2Z2M7B6</accession>
<dbReference type="EMBL" id="CP014862">
    <property type="protein sequence ID" value="ASJ02280.1"/>
    <property type="molecule type" value="Genomic_DNA"/>
</dbReference>
<evidence type="ECO:0000313" key="1">
    <source>
        <dbReference type="EMBL" id="ASJ02280.1"/>
    </source>
</evidence>